<keyword evidence="2" id="KW-1185">Reference proteome</keyword>
<gene>
    <name evidence="1" type="ORF">Patl1_22071</name>
</gene>
<sequence length="122" mass="13735">MVSSTRKIKEGRIDVKNGFTTCEDFGYNLNKQLLHSDCFIVNASWSWLAATKGPLHQCSDIMVHVTNVSETKITLITMLLEPLLKFPCSLVYFTLGKSEVKGLCNPLEENGFIDKEGRRGEH</sequence>
<name>A0ACC1BMA8_9ROSI</name>
<evidence type="ECO:0000313" key="1">
    <source>
        <dbReference type="EMBL" id="KAJ0100090.1"/>
    </source>
</evidence>
<accession>A0ACC1BMA8</accession>
<proteinExistence type="predicted"/>
<organism evidence="1 2">
    <name type="scientific">Pistacia atlantica</name>
    <dbReference type="NCBI Taxonomy" id="434234"/>
    <lineage>
        <taxon>Eukaryota</taxon>
        <taxon>Viridiplantae</taxon>
        <taxon>Streptophyta</taxon>
        <taxon>Embryophyta</taxon>
        <taxon>Tracheophyta</taxon>
        <taxon>Spermatophyta</taxon>
        <taxon>Magnoliopsida</taxon>
        <taxon>eudicotyledons</taxon>
        <taxon>Gunneridae</taxon>
        <taxon>Pentapetalae</taxon>
        <taxon>rosids</taxon>
        <taxon>malvids</taxon>
        <taxon>Sapindales</taxon>
        <taxon>Anacardiaceae</taxon>
        <taxon>Pistacia</taxon>
    </lineage>
</organism>
<protein>
    <submittedName>
        <fullName evidence="1">Uncharacterized protein</fullName>
    </submittedName>
</protein>
<reference evidence="2" key="1">
    <citation type="journal article" date="2023" name="G3 (Bethesda)">
        <title>Genome assembly and association tests identify interacting loci associated with vigor, precocity, and sex in interspecific pistachio rootstocks.</title>
        <authorList>
            <person name="Palmer W."/>
            <person name="Jacygrad E."/>
            <person name="Sagayaradj S."/>
            <person name="Cavanaugh K."/>
            <person name="Han R."/>
            <person name="Bertier L."/>
            <person name="Beede B."/>
            <person name="Kafkas S."/>
            <person name="Golino D."/>
            <person name="Preece J."/>
            <person name="Michelmore R."/>
        </authorList>
    </citation>
    <scope>NUCLEOTIDE SEQUENCE [LARGE SCALE GENOMIC DNA]</scope>
</reference>
<dbReference type="EMBL" id="CM047900">
    <property type="protein sequence ID" value="KAJ0100090.1"/>
    <property type="molecule type" value="Genomic_DNA"/>
</dbReference>
<comment type="caution">
    <text evidence="1">The sequence shown here is derived from an EMBL/GenBank/DDBJ whole genome shotgun (WGS) entry which is preliminary data.</text>
</comment>
<evidence type="ECO:0000313" key="2">
    <source>
        <dbReference type="Proteomes" id="UP001164250"/>
    </source>
</evidence>
<dbReference type="Proteomes" id="UP001164250">
    <property type="component" value="Chromosome 4"/>
</dbReference>